<dbReference type="InterPro" id="IPR008991">
    <property type="entry name" value="Translation_prot_SH3-like_sf"/>
</dbReference>
<comment type="similarity">
    <text evidence="5 7">Belongs to the NusG family.</text>
</comment>
<dbReference type="SMART" id="SM00738">
    <property type="entry name" value="NGN"/>
    <property type="match status" value="1"/>
</dbReference>
<evidence type="ECO:0000313" key="11">
    <source>
        <dbReference type="EMBL" id="TRY19947.1"/>
    </source>
</evidence>
<dbReference type="InterPro" id="IPR014722">
    <property type="entry name" value="Rib_uL2_dom2"/>
</dbReference>
<dbReference type="NCBIfam" id="TIGR00922">
    <property type="entry name" value="nusG"/>
    <property type="match status" value="1"/>
</dbReference>
<protein>
    <recommendedName>
        <fullName evidence="5 6">Transcription termination/antitermination protein NusG</fullName>
    </recommendedName>
</protein>
<keyword evidence="2 5" id="KW-0889">Transcription antitermination</keyword>
<dbReference type="InterPro" id="IPR006645">
    <property type="entry name" value="NGN-like_dom"/>
</dbReference>
<dbReference type="SUPFAM" id="SSF50104">
    <property type="entry name" value="Translation proteins SH3-like domain"/>
    <property type="match status" value="1"/>
</dbReference>
<dbReference type="InterPro" id="IPR043425">
    <property type="entry name" value="NusG-like"/>
</dbReference>
<evidence type="ECO:0000256" key="2">
    <source>
        <dbReference type="ARBA" id="ARBA00022814"/>
    </source>
</evidence>
<keyword evidence="12" id="KW-1185">Reference proteome</keyword>
<dbReference type="InterPro" id="IPR047050">
    <property type="entry name" value="NGN"/>
</dbReference>
<comment type="caution">
    <text evidence="11">The sequence shown here is derived from an EMBL/GenBank/DDBJ whole genome shotgun (WGS) entry which is preliminary data.</text>
</comment>
<dbReference type="FunFam" id="3.30.70.940:FF:000002">
    <property type="entry name" value="Transcription termination/antitermination protein NusG"/>
    <property type="match status" value="1"/>
</dbReference>
<evidence type="ECO:0000256" key="4">
    <source>
        <dbReference type="ARBA" id="ARBA00023163"/>
    </source>
</evidence>
<evidence type="ECO:0000256" key="6">
    <source>
        <dbReference type="NCBIfam" id="TIGR00922"/>
    </source>
</evidence>
<dbReference type="GO" id="GO:0032784">
    <property type="term" value="P:regulation of DNA-templated transcription elongation"/>
    <property type="evidence" value="ECO:0007669"/>
    <property type="project" value="InterPro"/>
</dbReference>
<dbReference type="GO" id="GO:0006353">
    <property type="term" value="P:DNA-templated transcription termination"/>
    <property type="evidence" value="ECO:0007669"/>
    <property type="project" value="UniProtKB-UniRule"/>
</dbReference>
<evidence type="ECO:0000256" key="7">
    <source>
        <dbReference type="RuleBase" id="RU000538"/>
    </source>
</evidence>
<dbReference type="GO" id="GO:0006354">
    <property type="term" value="P:DNA-templated transcription elongation"/>
    <property type="evidence" value="ECO:0007669"/>
    <property type="project" value="UniProtKB-UniRule"/>
</dbReference>
<evidence type="ECO:0000259" key="9">
    <source>
        <dbReference type="SMART" id="SM00738"/>
    </source>
</evidence>
<dbReference type="PANTHER" id="PTHR30265">
    <property type="entry name" value="RHO-INTERACTING TRANSCRIPTION TERMINATION FACTOR NUSG"/>
    <property type="match status" value="1"/>
</dbReference>
<dbReference type="Gene3D" id="2.30.30.30">
    <property type="match status" value="1"/>
</dbReference>
<dbReference type="PRINTS" id="PR00338">
    <property type="entry name" value="NUSGTNSCPFCT"/>
</dbReference>
<evidence type="ECO:0000256" key="8">
    <source>
        <dbReference type="SAM" id="MobiDB-lite"/>
    </source>
</evidence>
<keyword evidence="4 5" id="KW-0804">Transcription</keyword>
<dbReference type="EMBL" id="VKKG01000001">
    <property type="protein sequence ID" value="TRY19947.1"/>
    <property type="molecule type" value="Genomic_DNA"/>
</dbReference>
<dbReference type="AlphaFoldDB" id="A0A553K5G2"/>
<comment type="function">
    <text evidence="5 7">Participates in transcription elongation, termination and antitermination.</text>
</comment>
<feature type="domain" description="KOW" evidence="10">
    <location>
        <begin position="217"/>
        <end position="244"/>
    </location>
</feature>
<dbReference type="RefSeq" id="WP_143937031.1">
    <property type="nucleotide sequence ID" value="NZ_VKKG01000001.1"/>
</dbReference>
<dbReference type="Gene3D" id="3.30.70.940">
    <property type="entry name" value="NusG, N-terminal domain"/>
    <property type="match status" value="1"/>
</dbReference>
<dbReference type="Proteomes" id="UP000317638">
    <property type="component" value="Unassembled WGS sequence"/>
</dbReference>
<gene>
    <name evidence="5 11" type="primary">nusG</name>
    <name evidence="11" type="ORF">FOJ82_03445</name>
</gene>
<dbReference type="GO" id="GO:0031564">
    <property type="term" value="P:transcription antitermination"/>
    <property type="evidence" value="ECO:0007669"/>
    <property type="project" value="UniProtKB-UniRule"/>
</dbReference>
<dbReference type="FunFam" id="2.30.30.30:FF:000002">
    <property type="entry name" value="Transcription termination/antitermination factor NusG"/>
    <property type="match status" value="1"/>
</dbReference>
<sequence length="272" mass="29940">MSENETGAQDFEIDLGDLSPEPEPTDEVEIDFGAVEEPAVDDEDTQVVLSDDEDEEETKPAPEDDDATAAAIAQLREELESKFGEWYVIHTYSGMENRVKQNVDSRAQSLNMEDYIYETVVPTEDVVEIRNNTRKTVTRCVLPGYVLIRMDLTDESWGVVRHTPSVTGFVGHGQTPVPLSVDEVLKMLTPSVVAKVAAESAGSANASRGKKKVEVVDFQVGDSVMVTDGPFTGVHATITEINANSQRLRALVEILGRETPVDLEFRQVEKVV</sequence>
<proteinExistence type="inferred from homology"/>
<feature type="domain" description="NusG-like N-terminal" evidence="9">
    <location>
        <begin position="83"/>
        <end position="191"/>
    </location>
</feature>
<dbReference type="SUPFAM" id="SSF82679">
    <property type="entry name" value="N-utilization substance G protein NusG, N-terminal domain"/>
    <property type="match status" value="1"/>
</dbReference>
<name>A0A553K5G2_9ACTN</name>
<evidence type="ECO:0000256" key="5">
    <source>
        <dbReference type="HAMAP-Rule" id="MF_00948"/>
    </source>
</evidence>
<dbReference type="CDD" id="cd09891">
    <property type="entry name" value="NGN_Bact_1"/>
    <property type="match status" value="1"/>
</dbReference>
<dbReference type="SMART" id="SM00739">
    <property type="entry name" value="KOW"/>
    <property type="match status" value="1"/>
</dbReference>
<dbReference type="OrthoDB" id="9809075at2"/>
<evidence type="ECO:0000259" key="10">
    <source>
        <dbReference type="SMART" id="SM00739"/>
    </source>
</evidence>
<evidence type="ECO:0000313" key="12">
    <source>
        <dbReference type="Proteomes" id="UP000317638"/>
    </source>
</evidence>
<dbReference type="InterPro" id="IPR036735">
    <property type="entry name" value="NGN_dom_sf"/>
</dbReference>
<feature type="region of interest" description="Disordered" evidence="8">
    <location>
        <begin position="1"/>
        <end position="67"/>
    </location>
</feature>
<dbReference type="InterPro" id="IPR001062">
    <property type="entry name" value="Transcrpt_antiterm_NusG"/>
</dbReference>
<dbReference type="PANTHER" id="PTHR30265:SF2">
    <property type="entry name" value="TRANSCRIPTION TERMINATION_ANTITERMINATION PROTEIN NUSG"/>
    <property type="match status" value="1"/>
</dbReference>
<evidence type="ECO:0000256" key="1">
    <source>
        <dbReference type="ARBA" id="ARBA00022472"/>
    </source>
</evidence>
<dbReference type="CDD" id="cd06091">
    <property type="entry name" value="KOW_NusG"/>
    <property type="match status" value="1"/>
</dbReference>
<reference evidence="11 12" key="1">
    <citation type="submission" date="2019-07" db="EMBL/GenBank/DDBJ databases">
        <authorList>
            <person name="Zhou L.-Y."/>
        </authorList>
    </citation>
    <scope>NUCLEOTIDE SEQUENCE [LARGE SCALE GENOMIC DNA]</scope>
    <source>
        <strain evidence="11 12">YIM 101269</strain>
    </source>
</reference>
<dbReference type="HAMAP" id="MF_00948">
    <property type="entry name" value="NusG"/>
    <property type="match status" value="1"/>
</dbReference>
<keyword evidence="3 5" id="KW-0805">Transcription regulation</keyword>
<accession>A0A553K5G2</accession>
<feature type="compositionally biased region" description="Acidic residues" evidence="8">
    <location>
        <begin position="38"/>
        <end position="67"/>
    </location>
</feature>
<dbReference type="InterPro" id="IPR005824">
    <property type="entry name" value="KOW"/>
</dbReference>
<organism evidence="11 12">
    <name type="scientific">Tessaracoccus rhinocerotis</name>
    <dbReference type="NCBI Taxonomy" id="1689449"/>
    <lineage>
        <taxon>Bacteria</taxon>
        <taxon>Bacillati</taxon>
        <taxon>Actinomycetota</taxon>
        <taxon>Actinomycetes</taxon>
        <taxon>Propionibacteriales</taxon>
        <taxon>Propionibacteriaceae</taxon>
        <taxon>Tessaracoccus</taxon>
    </lineage>
</organism>
<dbReference type="Pfam" id="PF02357">
    <property type="entry name" value="NusG"/>
    <property type="match status" value="1"/>
</dbReference>
<evidence type="ECO:0000256" key="3">
    <source>
        <dbReference type="ARBA" id="ARBA00023015"/>
    </source>
</evidence>
<keyword evidence="1 5" id="KW-0806">Transcription termination</keyword>
<dbReference type="GO" id="GO:0005829">
    <property type="term" value="C:cytosol"/>
    <property type="evidence" value="ECO:0007669"/>
    <property type="project" value="UniProtKB-ARBA"/>
</dbReference>